<gene>
    <name evidence="8" type="ORF">CA2015_0325</name>
</gene>
<accession>A0A0H4P6M1</accession>
<feature type="domain" description="RagB/SusD" evidence="6">
    <location>
        <begin position="414"/>
        <end position="571"/>
    </location>
</feature>
<evidence type="ECO:0000256" key="3">
    <source>
        <dbReference type="ARBA" id="ARBA00022729"/>
    </source>
</evidence>
<keyword evidence="9" id="KW-1185">Reference proteome</keyword>
<proteinExistence type="inferred from homology"/>
<comment type="subcellular location">
    <subcellularLocation>
        <location evidence="1">Cell outer membrane</location>
    </subcellularLocation>
</comment>
<dbReference type="Gene3D" id="1.25.40.390">
    <property type="match status" value="1"/>
</dbReference>
<evidence type="ECO:0000313" key="8">
    <source>
        <dbReference type="EMBL" id="AKP49804.1"/>
    </source>
</evidence>
<dbReference type="PROSITE" id="PS51257">
    <property type="entry name" value="PROKAR_LIPOPROTEIN"/>
    <property type="match status" value="1"/>
</dbReference>
<keyword evidence="3" id="KW-0732">Signal</keyword>
<dbReference type="AlphaFoldDB" id="A0A0H4P6M1"/>
<dbReference type="Pfam" id="PF07980">
    <property type="entry name" value="SusD_RagB"/>
    <property type="match status" value="1"/>
</dbReference>
<sequence>MKYIKQYLFLFLVGLLAFSCSEDLLEQKPLSFFAPENVFIDASGYEAGLVTMRKALTEGVTGSRRHYMVGEWSSSEGGTPTFQMDWFQTTPFFDRYYTFVPLFSESFEFIKNANVVIGRIDDIEWEDDATRNAILAESLWHRAFWYYWLINSYGDVPFVGEEVRGVRLDYQTHSRWAILDKIQADLEYAVQWLPEAAVPGAITKGAGNHLLTKVYLANMEFDKAIESSSAVINGGYALVEDRFGSEADIAEKNVIWDLHRPENKNIGANTETILAMVDRFEAPSGAQTAGLYTMRHFHASWWHSSIRDSQGLRGTFDNGPRYDSLGRGNPDMISTPYSFYDIWEEDGFDYMTTPDLRRSDVNWIDKHELVYTNPESVDFGKPINPMYMTAPQDSVYKHFPLIFYKTYQPQQSPTAVPMGGNGDWYIFRLAETYLLRAEAYYWKNQMDAAAADINMVRNRANALPIDASDVTIEYIFDERARELFLETPRHSEMVRVSYIMASQGLGGYTLDGFADSNWWYDRIMEKNIMYTIKPIVIGNTPAIAPFHVLWPIDNNVITANSLGTINQNIGYVGAENNVPPLETIE</sequence>
<evidence type="ECO:0000256" key="4">
    <source>
        <dbReference type="ARBA" id="ARBA00023136"/>
    </source>
</evidence>
<evidence type="ECO:0000313" key="9">
    <source>
        <dbReference type="Proteomes" id="UP000036520"/>
    </source>
</evidence>
<dbReference type="Pfam" id="PF14322">
    <property type="entry name" value="SusD-like_3"/>
    <property type="match status" value="1"/>
</dbReference>
<keyword evidence="4" id="KW-0472">Membrane</keyword>
<dbReference type="InterPro" id="IPR011990">
    <property type="entry name" value="TPR-like_helical_dom_sf"/>
</dbReference>
<evidence type="ECO:0000256" key="2">
    <source>
        <dbReference type="ARBA" id="ARBA00006275"/>
    </source>
</evidence>
<dbReference type="InterPro" id="IPR033985">
    <property type="entry name" value="SusD-like_N"/>
</dbReference>
<dbReference type="EMBL" id="CP012040">
    <property type="protein sequence ID" value="AKP49804.1"/>
    <property type="molecule type" value="Genomic_DNA"/>
</dbReference>
<dbReference type="SUPFAM" id="SSF48452">
    <property type="entry name" value="TPR-like"/>
    <property type="match status" value="1"/>
</dbReference>
<organism evidence="8 9">
    <name type="scientific">Cyclobacterium amurskyense</name>
    <dbReference type="NCBI Taxonomy" id="320787"/>
    <lineage>
        <taxon>Bacteria</taxon>
        <taxon>Pseudomonadati</taxon>
        <taxon>Bacteroidota</taxon>
        <taxon>Cytophagia</taxon>
        <taxon>Cytophagales</taxon>
        <taxon>Cyclobacteriaceae</taxon>
        <taxon>Cyclobacterium</taxon>
    </lineage>
</organism>
<dbReference type="OrthoDB" id="906516at2"/>
<feature type="domain" description="SusD-like N-terminal" evidence="7">
    <location>
        <begin position="97"/>
        <end position="216"/>
    </location>
</feature>
<dbReference type="STRING" id="320787.CA2015_0325"/>
<evidence type="ECO:0000256" key="5">
    <source>
        <dbReference type="ARBA" id="ARBA00023237"/>
    </source>
</evidence>
<comment type="similarity">
    <text evidence="2">Belongs to the SusD family.</text>
</comment>
<evidence type="ECO:0000259" key="6">
    <source>
        <dbReference type="Pfam" id="PF07980"/>
    </source>
</evidence>
<dbReference type="InterPro" id="IPR012944">
    <property type="entry name" value="SusD_RagB_dom"/>
</dbReference>
<dbReference type="Proteomes" id="UP000036520">
    <property type="component" value="Chromosome"/>
</dbReference>
<dbReference type="PATRIC" id="fig|320787.5.peg.369"/>
<evidence type="ECO:0000256" key="1">
    <source>
        <dbReference type="ARBA" id="ARBA00004442"/>
    </source>
</evidence>
<protein>
    <submittedName>
        <fullName evidence="8">RagB/SusD domain-containing protein</fullName>
    </submittedName>
</protein>
<name>A0A0H4P6M1_9BACT</name>
<evidence type="ECO:0000259" key="7">
    <source>
        <dbReference type="Pfam" id="PF14322"/>
    </source>
</evidence>
<dbReference type="KEGG" id="camu:CA2015_0325"/>
<dbReference type="RefSeq" id="WP_048640306.1">
    <property type="nucleotide sequence ID" value="NZ_CAXBGM010000082.1"/>
</dbReference>
<reference evidence="8 9" key="1">
    <citation type="submission" date="2015-07" db="EMBL/GenBank/DDBJ databases">
        <authorList>
            <person name="Kim K.M."/>
        </authorList>
    </citation>
    <scope>NUCLEOTIDE SEQUENCE [LARGE SCALE GENOMIC DNA]</scope>
    <source>
        <strain evidence="8 9">KCTC 12363</strain>
    </source>
</reference>
<dbReference type="GO" id="GO:0009279">
    <property type="term" value="C:cell outer membrane"/>
    <property type="evidence" value="ECO:0007669"/>
    <property type="project" value="UniProtKB-SubCell"/>
</dbReference>
<keyword evidence="5" id="KW-0998">Cell outer membrane</keyword>